<dbReference type="SUPFAM" id="SSF52972">
    <property type="entry name" value="ITPase-like"/>
    <property type="match status" value="1"/>
</dbReference>
<feature type="active site" description="Proton acceptor" evidence="4">
    <location>
        <position position="86"/>
    </location>
</feature>
<comment type="similarity">
    <text evidence="4">Belongs to the Maf family. YhdE subfamily.</text>
</comment>
<feature type="site" description="Important for substrate specificity" evidence="4">
    <location>
        <position position="169"/>
    </location>
</feature>
<dbReference type="PANTHER" id="PTHR43213:SF5">
    <property type="entry name" value="BIFUNCTIONAL DTTP_UTP PYROPHOSPHATASE_METHYLTRANSFERASE PROTEIN-RELATED"/>
    <property type="match status" value="1"/>
</dbReference>
<evidence type="ECO:0000256" key="4">
    <source>
        <dbReference type="HAMAP-Rule" id="MF_00528"/>
    </source>
</evidence>
<accession>A0ABY3SYD6</accession>
<comment type="catalytic activity">
    <reaction evidence="4">
        <text>dTTP + H2O = dTMP + diphosphate + H(+)</text>
        <dbReference type="Rhea" id="RHEA:28534"/>
        <dbReference type="ChEBI" id="CHEBI:15377"/>
        <dbReference type="ChEBI" id="CHEBI:15378"/>
        <dbReference type="ChEBI" id="CHEBI:33019"/>
        <dbReference type="ChEBI" id="CHEBI:37568"/>
        <dbReference type="ChEBI" id="CHEBI:63528"/>
        <dbReference type="EC" id="3.6.1.9"/>
    </reaction>
</comment>
<dbReference type="Gene3D" id="3.90.950.10">
    <property type="match status" value="1"/>
</dbReference>
<dbReference type="InterPro" id="IPR003697">
    <property type="entry name" value="Maf-like"/>
</dbReference>
<organism evidence="5 6">
    <name type="scientific">Thiothrix winogradskyi</name>
    <dbReference type="NCBI Taxonomy" id="96472"/>
    <lineage>
        <taxon>Bacteria</taxon>
        <taxon>Pseudomonadati</taxon>
        <taxon>Pseudomonadota</taxon>
        <taxon>Gammaproteobacteria</taxon>
        <taxon>Thiotrichales</taxon>
        <taxon>Thiotrichaceae</taxon>
        <taxon>Thiothrix</taxon>
    </lineage>
</organism>
<keyword evidence="4" id="KW-0963">Cytoplasm</keyword>
<comment type="subcellular location">
    <subcellularLocation>
        <location evidence="4">Cytoplasm</location>
    </subcellularLocation>
</comment>
<dbReference type="EC" id="3.6.1.9" evidence="4"/>
<comment type="catalytic activity">
    <reaction evidence="4">
        <text>UTP + H2O = UMP + diphosphate + H(+)</text>
        <dbReference type="Rhea" id="RHEA:29395"/>
        <dbReference type="ChEBI" id="CHEBI:15377"/>
        <dbReference type="ChEBI" id="CHEBI:15378"/>
        <dbReference type="ChEBI" id="CHEBI:33019"/>
        <dbReference type="ChEBI" id="CHEBI:46398"/>
        <dbReference type="ChEBI" id="CHEBI:57865"/>
        <dbReference type="EC" id="3.6.1.9"/>
    </reaction>
</comment>
<gene>
    <name evidence="5" type="ORF">L2Y54_17685</name>
</gene>
<dbReference type="PANTHER" id="PTHR43213">
    <property type="entry name" value="BIFUNCTIONAL DTTP/UTP PYROPHOSPHATASE/METHYLTRANSFERASE PROTEIN-RELATED"/>
    <property type="match status" value="1"/>
</dbReference>
<comment type="function">
    <text evidence="4">Nucleoside triphosphate pyrophosphatase that hydrolyzes dTTP and UTP. May have a dual role in cell division arrest and in preventing the incorporation of modified nucleotides into cellular nucleic acids.</text>
</comment>
<reference evidence="5" key="1">
    <citation type="journal article" date="2022" name="Microorganisms">
        <title>Two New Species of Filamentous Sulfur Bacteria of the Genus Thiothrix, Thiothrix winogradskyi sp. nov. and 'Candidatus Thiothrix sulfatifontis' sp. nov.</title>
        <authorList>
            <person name="Ravin N.V."/>
            <person name="Rossetti S."/>
            <person name="Beletsky A.V."/>
            <person name="Kadnikov V.V."/>
            <person name="Rudenko T.S."/>
            <person name="Smolyakov D.D."/>
            <person name="Moskvitina M.I."/>
            <person name="Gureeva M.V."/>
            <person name="Mardanov A.V."/>
            <person name="Grabovich M.Y."/>
        </authorList>
    </citation>
    <scope>NUCLEOTIDE SEQUENCE</scope>
    <source>
        <strain evidence="5">CT3</strain>
    </source>
</reference>
<feature type="site" description="Important for substrate specificity" evidence="4">
    <location>
        <position position="14"/>
    </location>
</feature>
<evidence type="ECO:0000313" key="6">
    <source>
        <dbReference type="Proteomes" id="UP001054801"/>
    </source>
</evidence>
<proteinExistence type="inferred from homology"/>
<feature type="site" description="Important for substrate specificity" evidence="4">
    <location>
        <position position="87"/>
    </location>
</feature>
<dbReference type="HAMAP" id="MF_00528">
    <property type="entry name" value="Maf"/>
    <property type="match status" value="1"/>
</dbReference>
<evidence type="ECO:0000313" key="5">
    <source>
        <dbReference type="EMBL" id="UJS23750.1"/>
    </source>
</evidence>
<name>A0ABY3SYD6_9GAMM</name>
<evidence type="ECO:0000256" key="3">
    <source>
        <dbReference type="ARBA" id="ARBA00023080"/>
    </source>
</evidence>
<keyword evidence="6" id="KW-1185">Reference proteome</keyword>
<dbReference type="NCBIfam" id="TIGR00172">
    <property type="entry name" value="maf"/>
    <property type="match status" value="1"/>
</dbReference>
<keyword evidence="3 4" id="KW-0546">Nucleotide metabolism</keyword>
<dbReference type="PIRSF" id="PIRSF006305">
    <property type="entry name" value="Maf"/>
    <property type="match status" value="1"/>
</dbReference>
<dbReference type="Proteomes" id="UP001054801">
    <property type="component" value="Chromosome"/>
</dbReference>
<dbReference type="EMBL" id="CP091244">
    <property type="protein sequence ID" value="UJS23750.1"/>
    <property type="molecule type" value="Genomic_DNA"/>
</dbReference>
<comment type="cofactor">
    <cofactor evidence="1 4">
        <name>a divalent metal cation</name>
        <dbReference type="ChEBI" id="CHEBI:60240"/>
    </cofactor>
</comment>
<dbReference type="InterPro" id="IPR029001">
    <property type="entry name" value="ITPase-like_fam"/>
</dbReference>
<protein>
    <recommendedName>
        <fullName evidence="4">dTTP/UTP pyrophosphatase</fullName>
        <shortName evidence="4">dTTPase/UTPase</shortName>
        <ecNumber evidence="4">3.6.1.9</ecNumber>
    </recommendedName>
    <alternativeName>
        <fullName evidence="4">Nucleoside triphosphate pyrophosphatase</fullName>
    </alternativeName>
    <alternativeName>
        <fullName evidence="4">Nucleotide pyrophosphatase</fullName>
        <shortName evidence="4">Nucleotide PPase</shortName>
    </alternativeName>
</protein>
<keyword evidence="2 4" id="KW-0378">Hydrolase</keyword>
<dbReference type="RefSeq" id="WP_236497953.1">
    <property type="nucleotide sequence ID" value="NZ_CP091244.1"/>
</dbReference>
<evidence type="ECO:0000256" key="2">
    <source>
        <dbReference type="ARBA" id="ARBA00022801"/>
    </source>
</evidence>
<comment type="caution">
    <text evidence="4">Lacks conserved residue(s) required for the propagation of feature annotation.</text>
</comment>
<dbReference type="Pfam" id="PF02545">
    <property type="entry name" value="Maf"/>
    <property type="match status" value="1"/>
</dbReference>
<evidence type="ECO:0000256" key="1">
    <source>
        <dbReference type="ARBA" id="ARBA00001968"/>
    </source>
</evidence>
<sequence length="206" mass="22107">MHSPQFILASASPRRRELLAQIGMHFVVQTADVDETPLLGESPEALVERLAILKAETVWNAVGASLAGDTVENRLHGKLLPVLGSDTLGILNGELLVKPRDFPHAQQMLRQMSGQAHEILTAVALTTATGTQVRLSRSVVKFRTITDSEILAYWVSGEPHDKAGAYAIQGLGAVFIEKLEGSYSGVMGLPLFETAQLLATAGINTL</sequence>
<dbReference type="CDD" id="cd00555">
    <property type="entry name" value="Maf"/>
    <property type="match status" value="1"/>
</dbReference>